<reference evidence="2 3" key="1">
    <citation type="journal article" date="2024" name="Ann. Entomol. Soc. Am.">
        <title>Genomic analyses of the southern and eastern yellowjacket wasps (Hymenoptera: Vespidae) reveal evolutionary signatures of social life.</title>
        <authorList>
            <person name="Catto M.A."/>
            <person name="Caine P.B."/>
            <person name="Orr S.E."/>
            <person name="Hunt B.G."/>
            <person name="Goodisman M.A.D."/>
        </authorList>
    </citation>
    <scope>NUCLEOTIDE SEQUENCE [LARGE SCALE GENOMIC DNA]</scope>
    <source>
        <strain evidence="2">232</strain>
        <tissue evidence="2">Head and thorax</tissue>
    </source>
</reference>
<gene>
    <name evidence="2" type="ORF">V1477_001437</name>
</gene>
<keyword evidence="3" id="KW-1185">Reference proteome</keyword>
<accession>A0ABD2D054</accession>
<feature type="transmembrane region" description="Helical" evidence="1">
    <location>
        <begin position="392"/>
        <end position="411"/>
    </location>
</feature>
<evidence type="ECO:0000313" key="3">
    <source>
        <dbReference type="Proteomes" id="UP001607303"/>
    </source>
</evidence>
<name>A0ABD2D054_VESMC</name>
<dbReference type="EMBL" id="JAYRBN010000015">
    <property type="protein sequence ID" value="KAL2750349.1"/>
    <property type="molecule type" value="Genomic_DNA"/>
</dbReference>
<comment type="caution">
    <text evidence="2">The sequence shown here is derived from an EMBL/GenBank/DDBJ whole genome shotgun (WGS) entry which is preliminary data.</text>
</comment>
<dbReference type="AlphaFoldDB" id="A0ABD2D054"/>
<keyword evidence="1" id="KW-0472">Membrane</keyword>
<sequence length="429" mass="49645">MRDGKGNNKNHHAENSSKVFPFEIKTVTLTYPKTKLIIVTTKNFLEIEIVLFHYATLEWWYEAREYTPFKGSKAASVRGYNRLSPERSFEGTSNGSCGSWVKKEDFFAESFLITSCSTIRRIQSSRKGKMEINPNVNSVLGYRTNLESYIYRNNIYFNAMSEIRAGKENIKAINNYSKKDLRIHVKDEEEEKGDTGDEEVEGDCKYYVHIGLTFGMIKPVDVQKIYRFVPSLRHLVMWKINFTIATRIFLLMSWTLRLLTLAVIYNFALHVIRHLMCQIVKGAEVADAAHEFIKKLVNDMEPKLMREAPNYPTALDREIRRAVQDADRILTEEGTSLAIVHVCIMKRKKKKKRLCLTTKFGKTIRALVYKASEGSTRKWEGFTSSKGSKLNLAPLQYIQAIGIAFVFRWFSISLKQYKIRRLVKSYGSR</sequence>
<evidence type="ECO:0000256" key="1">
    <source>
        <dbReference type="SAM" id="Phobius"/>
    </source>
</evidence>
<protein>
    <submittedName>
        <fullName evidence="2">Myb-like protein X</fullName>
    </submittedName>
</protein>
<keyword evidence="1" id="KW-0812">Transmembrane</keyword>
<proteinExistence type="predicted"/>
<keyword evidence="1" id="KW-1133">Transmembrane helix</keyword>
<organism evidence="2 3">
    <name type="scientific">Vespula maculifrons</name>
    <name type="common">Eastern yellow jacket</name>
    <name type="synonym">Wasp</name>
    <dbReference type="NCBI Taxonomy" id="7453"/>
    <lineage>
        <taxon>Eukaryota</taxon>
        <taxon>Metazoa</taxon>
        <taxon>Ecdysozoa</taxon>
        <taxon>Arthropoda</taxon>
        <taxon>Hexapoda</taxon>
        <taxon>Insecta</taxon>
        <taxon>Pterygota</taxon>
        <taxon>Neoptera</taxon>
        <taxon>Endopterygota</taxon>
        <taxon>Hymenoptera</taxon>
        <taxon>Apocrita</taxon>
        <taxon>Aculeata</taxon>
        <taxon>Vespoidea</taxon>
        <taxon>Vespidae</taxon>
        <taxon>Vespinae</taxon>
        <taxon>Vespula</taxon>
    </lineage>
</organism>
<evidence type="ECO:0000313" key="2">
    <source>
        <dbReference type="EMBL" id="KAL2750349.1"/>
    </source>
</evidence>
<feature type="transmembrane region" description="Helical" evidence="1">
    <location>
        <begin position="248"/>
        <end position="268"/>
    </location>
</feature>
<dbReference type="Proteomes" id="UP001607303">
    <property type="component" value="Unassembled WGS sequence"/>
</dbReference>